<feature type="domain" description="Aldehyde dehydrogenase" evidence="4">
    <location>
        <begin position="32"/>
        <end position="494"/>
    </location>
</feature>
<dbReference type="SUPFAM" id="SSF53720">
    <property type="entry name" value="ALDH-like"/>
    <property type="match status" value="1"/>
</dbReference>
<dbReference type="PROSITE" id="PS00687">
    <property type="entry name" value="ALDEHYDE_DEHYDR_GLU"/>
    <property type="match status" value="1"/>
</dbReference>
<dbReference type="Proteomes" id="UP001215231">
    <property type="component" value="Chromosome"/>
</dbReference>
<protein>
    <submittedName>
        <fullName evidence="5">Aldehyde dehydrogenase</fullName>
    </submittedName>
</protein>
<dbReference type="InterPro" id="IPR016162">
    <property type="entry name" value="Ald_DH_N"/>
</dbReference>
<gene>
    <name evidence="5" type="ORF">H3N35_18085</name>
</gene>
<dbReference type="InterPro" id="IPR029510">
    <property type="entry name" value="Ald_DH_CS_GLU"/>
</dbReference>
<dbReference type="Gene3D" id="3.40.605.10">
    <property type="entry name" value="Aldehyde Dehydrogenase, Chain A, domain 1"/>
    <property type="match status" value="1"/>
</dbReference>
<evidence type="ECO:0000313" key="5">
    <source>
        <dbReference type="EMBL" id="WDE10178.1"/>
    </source>
</evidence>
<comment type="similarity">
    <text evidence="3">Belongs to the aldehyde dehydrogenase family.</text>
</comment>
<dbReference type="InterPro" id="IPR016163">
    <property type="entry name" value="Ald_DH_C"/>
</dbReference>
<keyword evidence="6" id="KW-1185">Reference proteome</keyword>
<dbReference type="CDD" id="cd07112">
    <property type="entry name" value="ALDH_GABALDH-PuuC"/>
    <property type="match status" value="1"/>
</dbReference>
<evidence type="ECO:0000313" key="6">
    <source>
        <dbReference type="Proteomes" id="UP001215231"/>
    </source>
</evidence>
<dbReference type="InterPro" id="IPR015590">
    <property type="entry name" value="Aldehyde_DH_dom"/>
</dbReference>
<organism evidence="5 6">
    <name type="scientific">Thalassomonas haliotis</name>
    <dbReference type="NCBI Taxonomy" id="485448"/>
    <lineage>
        <taxon>Bacteria</taxon>
        <taxon>Pseudomonadati</taxon>
        <taxon>Pseudomonadota</taxon>
        <taxon>Gammaproteobacteria</taxon>
        <taxon>Alteromonadales</taxon>
        <taxon>Colwelliaceae</taxon>
        <taxon>Thalassomonas</taxon>
    </lineage>
</organism>
<dbReference type="EMBL" id="CP059693">
    <property type="protein sequence ID" value="WDE10178.1"/>
    <property type="molecule type" value="Genomic_DNA"/>
</dbReference>
<dbReference type="Pfam" id="PF00171">
    <property type="entry name" value="Aldedh"/>
    <property type="match status" value="1"/>
</dbReference>
<name>A0ABY7VBA4_9GAMM</name>
<keyword evidence="1 3" id="KW-0560">Oxidoreductase</keyword>
<feature type="active site" evidence="2">
    <location>
        <position position="268"/>
    </location>
</feature>
<dbReference type="Gene3D" id="3.40.309.10">
    <property type="entry name" value="Aldehyde Dehydrogenase, Chain A, domain 2"/>
    <property type="match status" value="1"/>
</dbReference>
<evidence type="ECO:0000256" key="2">
    <source>
        <dbReference type="PROSITE-ProRule" id="PRU10007"/>
    </source>
</evidence>
<dbReference type="InterPro" id="IPR016160">
    <property type="entry name" value="Ald_DH_CS_CYS"/>
</dbReference>
<accession>A0ABY7VBA4</accession>
<evidence type="ECO:0000256" key="1">
    <source>
        <dbReference type="ARBA" id="ARBA00023002"/>
    </source>
</evidence>
<evidence type="ECO:0000256" key="3">
    <source>
        <dbReference type="RuleBase" id="RU003345"/>
    </source>
</evidence>
<sequence length="500" mass="53803">MTDLLTHQQYLALADELTLPARAFINGEFVDAVDGGTMPSINPANGKVLADIAACNHKDVDIAVANAKAVFERGDWAALHPSDRKKTILKFAQLIEENATELAVMETLEAGKPIHECVKTDLPETVHCLQWHGEATDKLYQQLSPSGDDKLGMIVREPLGVVGCVLPWNFPLMMAAWKLGPALACGNSVIIKPAESTSMTTLRLAQLALEAGIPAGVFNVLPGLGPDVGEPLGLHPDVEIVAFTGSTTTGKRFLEYSAQSNLKRIVLECGGKSPSVVLNDAENLDSVAENIVAAALWNMGQNCTANSRIIIHKDLKVELTGKIIEKMADWQTGDPLDPQFMLGAIINRGQYDKILTYIETGINEGATLLMGGAPIKLGDGLFIAPTLFDKVTPEMTIAVEEIFGPVFCLLEAESDEHALELANQSCYGLQASLYTANVKKAHLYARKLQAGTVSVNCFSEGDISTPFGGFKQSGFGGRDNSLQAHDQYSEVKTVWLDLAD</sequence>
<evidence type="ECO:0000259" key="4">
    <source>
        <dbReference type="Pfam" id="PF00171"/>
    </source>
</evidence>
<reference evidence="5 6" key="1">
    <citation type="journal article" date="2022" name="Mar. Drugs">
        <title>Bioassay-Guided Fractionation Leads to the Detection of Cholic Acid Generated by the Rare Thalassomonas sp.</title>
        <authorList>
            <person name="Pheiffer F."/>
            <person name="Schneider Y.K."/>
            <person name="Hansen E.H."/>
            <person name="Andersen J.H."/>
            <person name="Isaksson J."/>
            <person name="Busche T."/>
            <person name="R C."/>
            <person name="Kalinowski J."/>
            <person name="Zyl L.V."/>
            <person name="Trindade M."/>
        </authorList>
    </citation>
    <scope>NUCLEOTIDE SEQUENCE [LARGE SCALE GENOMIC DNA]</scope>
    <source>
        <strain evidence="5 6">A5K-61T</strain>
    </source>
</reference>
<dbReference type="RefSeq" id="WP_274050196.1">
    <property type="nucleotide sequence ID" value="NZ_CP059693.1"/>
</dbReference>
<proteinExistence type="inferred from homology"/>
<dbReference type="PANTHER" id="PTHR11699">
    <property type="entry name" value="ALDEHYDE DEHYDROGENASE-RELATED"/>
    <property type="match status" value="1"/>
</dbReference>
<dbReference type="InterPro" id="IPR016161">
    <property type="entry name" value="Ald_DH/histidinol_DH"/>
</dbReference>
<dbReference type="PROSITE" id="PS00070">
    <property type="entry name" value="ALDEHYDE_DEHYDR_CYS"/>
    <property type="match status" value="1"/>
</dbReference>